<protein>
    <submittedName>
        <fullName evidence="1">Uncharacterized protein</fullName>
    </submittedName>
</protein>
<dbReference type="EMBL" id="VSSQ01004894">
    <property type="protein sequence ID" value="MPM27048.1"/>
    <property type="molecule type" value="Genomic_DNA"/>
</dbReference>
<accession>A0A644YGD0</accession>
<proteinExistence type="predicted"/>
<name>A0A644YGD0_9ZZZZ</name>
<gene>
    <name evidence="1" type="ORF">SDC9_73553</name>
</gene>
<sequence>MRTLWIVPVAPTEMFPCSQEVQNLLVYIAPVVKTQIQHKCLFVYCISVHINHEPLQGFVTHVPHMYIGSFTAGKGFGPLPVEVFPLGIEQGPKLGRGKSMQVDRNLVSIPFKQK</sequence>
<comment type="caution">
    <text evidence="1">The sequence shown here is derived from an EMBL/GenBank/DDBJ whole genome shotgun (WGS) entry which is preliminary data.</text>
</comment>
<evidence type="ECO:0000313" key="1">
    <source>
        <dbReference type="EMBL" id="MPM27048.1"/>
    </source>
</evidence>
<dbReference type="AlphaFoldDB" id="A0A644YGD0"/>
<reference evidence="1" key="1">
    <citation type="submission" date="2019-08" db="EMBL/GenBank/DDBJ databases">
        <authorList>
            <person name="Kucharzyk K."/>
            <person name="Murdoch R.W."/>
            <person name="Higgins S."/>
            <person name="Loffler F."/>
        </authorList>
    </citation>
    <scope>NUCLEOTIDE SEQUENCE</scope>
</reference>
<organism evidence="1">
    <name type="scientific">bioreactor metagenome</name>
    <dbReference type="NCBI Taxonomy" id="1076179"/>
    <lineage>
        <taxon>unclassified sequences</taxon>
        <taxon>metagenomes</taxon>
        <taxon>ecological metagenomes</taxon>
    </lineage>
</organism>